<name>A0A151RQX9_CAJCA</name>
<dbReference type="PANTHER" id="PTHR47481">
    <property type="match status" value="1"/>
</dbReference>
<dbReference type="CDD" id="cd06222">
    <property type="entry name" value="RNase_H_like"/>
    <property type="match status" value="1"/>
</dbReference>
<dbReference type="EMBL" id="KQ483609">
    <property type="protein sequence ID" value="KYP44909.1"/>
    <property type="molecule type" value="Genomic_DNA"/>
</dbReference>
<dbReference type="InterPro" id="IPR044730">
    <property type="entry name" value="RNase_H-like_dom_plant"/>
</dbReference>
<accession>A0A151RQX9</accession>
<feature type="compositionally biased region" description="Low complexity" evidence="1">
    <location>
        <begin position="172"/>
        <end position="184"/>
    </location>
</feature>
<dbReference type="PANTHER" id="PTHR47481:SF22">
    <property type="entry name" value="RETROTRANSPOSON GAG DOMAIN-CONTAINING PROTEIN"/>
    <property type="match status" value="1"/>
</dbReference>
<dbReference type="AlphaFoldDB" id="A0A151RQX9"/>
<organism evidence="2 3">
    <name type="scientific">Cajanus cajan</name>
    <name type="common">Pigeon pea</name>
    <name type="synonym">Cajanus indicus</name>
    <dbReference type="NCBI Taxonomy" id="3821"/>
    <lineage>
        <taxon>Eukaryota</taxon>
        <taxon>Viridiplantae</taxon>
        <taxon>Streptophyta</taxon>
        <taxon>Embryophyta</taxon>
        <taxon>Tracheophyta</taxon>
        <taxon>Spermatophyta</taxon>
        <taxon>Magnoliopsida</taxon>
        <taxon>eudicotyledons</taxon>
        <taxon>Gunneridae</taxon>
        <taxon>Pentapetalae</taxon>
        <taxon>rosids</taxon>
        <taxon>fabids</taxon>
        <taxon>Fabales</taxon>
        <taxon>Fabaceae</taxon>
        <taxon>Papilionoideae</taxon>
        <taxon>50 kb inversion clade</taxon>
        <taxon>NPAAA clade</taxon>
        <taxon>indigoferoid/millettioid clade</taxon>
        <taxon>Phaseoleae</taxon>
        <taxon>Cajanus</taxon>
    </lineage>
</organism>
<proteinExistence type="predicted"/>
<evidence type="ECO:0000256" key="1">
    <source>
        <dbReference type="SAM" id="MobiDB-lite"/>
    </source>
</evidence>
<evidence type="ECO:0008006" key="4">
    <source>
        <dbReference type="Google" id="ProtNLM"/>
    </source>
</evidence>
<reference evidence="2" key="1">
    <citation type="journal article" date="2012" name="Nat. Biotechnol.">
        <title>Draft genome sequence of pigeonpea (Cajanus cajan), an orphan legume crop of resource-poor farmers.</title>
        <authorList>
            <person name="Varshney R.K."/>
            <person name="Chen W."/>
            <person name="Li Y."/>
            <person name="Bharti A.K."/>
            <person name="Saxena R.K."/>
            <person name="Schlueter J.A."/>
            <person name="Donoghue M.T."/>
            <person name="Azam S."/>
            <person name="Fan G."/>
            <person name="Whaley A.M."/>
            <person name="Farmer A.D."/>
            <person name="Sheridan J."/>
            <person name="Iwata A."/>
            <person name="Tuteja R."/>
            <person name="Penmetsa R.V."/>
            <person name="Wu W."/>
            <person name="Upadhyaya H.D."/>
            <person name="Yang S.P."/>
            <person name="Shah T."/>
            <person name="Saxena K.B."/>
            <person name="Michael T."/>
            <person name="McCombie W.R."/>
            <person name="Yang B."/>
            <person name="Zhang G."/>
            <person name="Yang H."/>
            <person name="Wang J."/>
            <person name="Spillane C."/>
            <person name="Cook D.R."/>
            <person name="May G.D."/>
            <person name="Xu X."/>
            <person name="Jackson S.A."/>
        </authorList>
    </citation>
    <scope>NUCLEOTIDE SEQUENCE [LARGE SCALE GENOMIC DNA]</scope>
</reference>
<evidence type="ECO:0000313" key="2">
    <source>
        <dbReference type="EMBL" id="KYP44909.1"/>
    </source>
</evidence>
<dbReference type="Proteomes" id="UP000075243">
    <property type="component" value="Unassembled WGS sequence"/>
</dbReference>
<evidence type="ECO:0000313" key="3">
    <source>
        <dbReference type="Proteomes" id="UP000075243"/>
    </source>
</evidence>
<dbReference type="Gramene" id="C.cajan_32695.t">
    <property type="protein sequence ID" value="C.cajan_32695.t"/>
    <property type="gene ID" value="C.cajan_32695"/>
</dbReference>
<gene>
    <name evidence="2" type="ORF">KK1_033590</name>
</gene>
<dbReference type="Pfam" id="PF14223">
    <property type="entry name" value="Retrotran_gag_2"/>
    <property type="match status" value="1"/>
</dbReference>
<keyword evidence="3" id="KW-1185">Reference proteome</keyword>
<protein>
    <recommendedName>
        <fullName evidence="4">Retrovirus-related Pol polyprotein from transposon TNT 1-94</fullName>
    </recommendedName>
</protein>
<sequence>MKPRKSKTKCSSHESTLSKTILSRVIGSVHSYQLWDKVYEYFNTQTKARARQLRTSFHSTTLDGKSMREFLTQIKNIIDELTRVGSPMSLEEYVDVVLEGLPEEYAPVVSVIESKFITPLITEVEALLLAHELRANKFHKQSFSPSINYTRGYSRGGVSSKYFRDRAGGNSGRCSGNSGRCSGKGSKRGRGSRFANFYCSSKLGAAALGEIVLAETWSFSSKTIFLQLHTQGVVNSTWIPDFGASFHVTGNGQGLQINGYGSSSFLSPINSQFSFQLNNLLHVPYITKNMLSVSKFVKDNYLFFEFHTDHCFVKSPKSNEILLIGIVGADVSSSSTMWHTRLDPRSVFFWDTLTLTKVINAYPLLVEFTFLKMLFLMNIGVSNSLIMSHSPHVSSSHNVCPSSTESSSHSMSSFVSSTHTNNVPRTINNNPMQTCSKYGFHNPWLHPSLFLAHSEPKNVKQALVGPNWLSAMQQEYISFIHNHTWDLVPLPSNRKVVGCKWVFRVKENVDGFIDKLKARLVQKVLIFTHNWKLFQLDVNNFGHTTCSGVLRDSHGTIIFRFSTKINDCSIHIYELMAIEMRIKMLVSRFFFPDVLVETNSKYMITLIHSGCRQHHQCA</sequence>
<feature type="region of interest" description="Disordered" evidence="1">
    <location>
        <begin position="168"/>
        <end position="190"/>
    </location>
</feature>